<dbReference type="EMBL" id="GGEC01055109">
    <property type="protein sequence ID" value="MBX35593.1"/>
    <property type="molecule type" value="Transcribed_RNA"/>
</dbReference>
<sequence length="67" mass="7824">MFRTQTDLKDLDREQKTLALGMMLLLKGQTYKDREKLQGMRRLSFICQTSGKLRWSIGLIPFDTTIS</sequence>
<name>A0A2P2MZG1_RHIMU</name>
<evidence type="ECO:0000313" key="1">
    <source>
        <dbReference type="EMBL" id="MBX35593.1"/>
    </source>
</evidence>
<dbReference type="AlphaFoldDB" id="A0A2P2MZG1"/>
<protein>
    <submittedName>
        <fullName evidence="1">Uncharacterized protein</fullName>
    </submittedName>
</protein>
<proteinExistence type="predicted"/>
<accession>A0A2P2MZG1</accession>
<reference evidence="1" key="1">
    <citation type="submission" date="2018-02" db="EMBL/GenBank/DDBJ databases">
        <title>Rhizophora mucronata_Transcriptome.</title>
        <authorList>
            <person name="Meera S.P."/>
            <person name="Sreeshan A."/>
            <person name="Augustine A."/>
        </authorList>
    </citation>
    <scope>NUCLEOTIDE SEQUENCE</scope>
    <source>
        <tissue evidence="1">Leaf</tissue>
    </source>
</reference>
<organism evidence="1">
    <name type="scientific">Rhizophora mucronata</name>
    <name type="common">Asiatic mangrove</name>
    <dbReference type="NCBI Taxonomy" id="61149"/>
    <lineage>
        <taxon>Eukaryota</taxon>
        <taxon>Viridiplantae</taxon>
        <taxon>Streptophyta</taxon>
        <taxon>Embryophyta</taxon>
        <taxon>Tracheophyta</taxon>
        <taxon>Spermatophyta</taxon>
        <taxon>Magnoliopsida</taxon>
        <taxon>eudicotyledons</taxon>
        <taxon>Gunneridae</taxon>
        <taxon>Pentapetalae</taxon>
        <taxon>rosids</taxon>
        <taxon>fabids</taxon>
        <taxon>Malpighiales</taxon>
        <taxon>Rhizophoraceae</taxon>
        <taxon>Rhizophora</taxon>
    </lineage>
</organism>